<feature type="compositionally biased region" description="Polar residues" evidence="1">
    <location>
        <begin position="225"/>
        <end position="237"/>
    </location>
</feature>
<feature type="compositionally biased region" description="Basic and acidic residues" evidence="1">
    <location>
        <begin position="322"/>
        <end position="333"/>
    </location>
</feature>
<organism evidence="2 3">
    <name type="scientific">Colletotrichum chlorophyti</name>
    <dbReference type="NCBI Taxonomy" id="708187"/>
    <lineage>
        <taxon>Eukaryota</taxon>
        <taxon>Fungi</taxon>
        <taxon>Dikarya</taxon>
        <taxon>Ascomycota</taxon>
        <taxon>Pezizomycotina</taxon>
        <taxon>Sordariomycetes</taxon>
        <taxon>Hypocreomycetidae</taxon>
        <taxon>Glomerellales</taxon>
        <taxon>Glomerellaceae</taxon>
        <taxon>Colletotrichum</taxon>
    </lineage>
</organism>
<feature type="compositionally biased region" description="Acidic residues" evidence="1">
    <location>
        <begin position="148"/>
        <end position="164"/>
    </location>
</feature>
<accession>A0A1Q8S1L1</accession>
<feature type="region of interest" description="Disordered" evidence="1">
    <location>
        <begin position="119"/>
        <end position="274"/>
    </location>
</feature>
<feature type="compositionally biased region" description="Polar residues" evidence="1">
    <location>
        <begin position="178"/>
        <end position="189"/>
    </location>
</feature>
<gene>
    <name evidence="2" type="ORF">CCHL11_04812</name>
</gene>
<name>A0A1Q8S1L1_9PEZI</name>
<feature type="compositionally biased region" description="Acidic residues" evidence="1">
    <location>
        <begin position="402"/>
        <end position="413"/>
    </location>
</feature>
<dbReference type="Proteomes" id="UP000186583">
    <property type="component" value="Unassembled WGS sequence"/>
</dbReference>
<comment type="caution">
    <text evidence="2">The sequence shown here is derived from an EMBL/GenBank/DDBJ whole genome shotgun (WGS) entry which is preliminary data.</text>
</comment>
<protein>
    <submittedName>
        <fullName evidence="2">Uncharacterized protein</fullName>
    </submittedName>
</protein>
<feature type="region of interest" description="Disordered" evidence="1">
    <location>
        <begin position="1"/>
        <end position="22"/>
    </location>
</feature>
<reference evidence="2 3" key="1">
    <citation type="submission" date="2016-11" db="EMBL/GenBank/DDBJ databases">
        <title>Draft Genome Assembly of Colletotrichum chlorophyti a pathogen of herbaceous plants.</title>
        <authorList>
            <person name="Gan P."/>
            <person name="Narusaka M."/>
            <person name="Tsushima A."/>
            <person name="Narusaka Y."/>
            <person name="Takano Y."/>
            <person name="Shirasu K."/>
        </authorList>
    </citation>
    <scope>NUCLEOTIDE SEQUENCE [LARGE SCALE GENOMIC DNA]</scope>
    <source>
        <strain evidence="2 3">NTL11</strain>
    </source>
</reference>
<keyword evidence="3" id="KW-1185">Reference proteome</keyword>
<evidence type="ECO:0000256" key="1">
    <source>
        <dbReference type="SAM" id="MobiDB-lite"/>
    </source>
</evidence>
<feature type="compositionally biased region" description="Basic and acidic residues" evidence="1">
    <location>
        <begin position="211"/>
        <end position="224"/>
    </location>
</feature>
<sequence length="419" mass="45847">MPSLPHRPALAPRDGISSFASGQSSDSYYSDRDINILHHVVATAQENLNLLPEGERLATNALFQAYDDILPTYGIDPEEEHHISRLVFRVGGERGDKSLLGKLHAVLERMGIGLDLGSSGDGSAVVSDHGENKNYQETSPASSALAATEDEFEEDDDYYDDGELPSERVQGIQPSKPARSNNQPQSLATKHNEDSESPPRLTRANLAPTRFDSKPIDHDHHPKETLQSYTPSTAGDTEQTHHSHQSGPLYNGNLGASDTTVQPVDSAKPQSNISENEISVLPTLPVRSKPARTVNWLLPPENITVSFQNGRDLSQVDHEREVYEPDAHKRDTLESALPLASRPNSQMPIMPGSTLEPPKASAPKPETSKPAVYEPEKPQPGERNQPTEKLLESGAQGREQDCSVEDQPEEDPAQEARRG</sequence>
<dbReference type="STRING" id="708187.A0A1Q8S1L1"/>
<proteinExistence type="predicted"/>
<feature type="compositionally biased region" description="Basic and acidic residues" evidence="1">
    <location>
        <begin position="374"/>
        <end position="391"/>
    </location>
</feature>
<dbReference type="EMBL" id="MPGH01000037">
    <property type="protein sequence ID" value="OLN95303.1"/>
    <property type="molecule type" value="Genomic_DNA"/>
</dbReference>
<dbReference type="OrthoDB" id="5215300at2759"/>
<evidence type="ECO:0000313" key="3">
    <source>
        <dbReference type="Proteomes" id="UP000186583"/>
    </source>
</evidence>
<dbReference type="AlphaFoldDB" id="A0A1Q8S1L1"/>
<feature type="region of interest" description="Disordered" evidence="1">
    <location>
        <begin position="322"/>
        <end position="419"/>
    </location>
</feature>
<feature type="compositionally biased region" description="Polar residues" evidence="1">
    <location>
        <begin position="254"/>
        <end position="274"/>
    </location>
</feature>
<evidence type="ECO:0000313" key="2">
    <source>
        <dbReference type="EMBL" id="OLN95303.1"/>
    </source>
</evidence>